<evidence type="ECO:0000256" key="2">
    <source>
        <dbReference type="ARBA" id="ARBA00022695"/>
    </source>
</evidence>
<dbReference type="InterPro" id="IPR029044">
    <property type="entry name" value="Nucleotide-diphossugar_trans"/>
</dbReference>
<reference evidence="4 5" key="1">
    <citation type="submission" date="2017-09" db="EMBL/GenBank/DDBJ databases">
        <title>Bacterial strain isolated from the female urinary microbiota.</title>
        <authorList>
            <person name="Thomas-White K."/>
            <person name="Kumar N."/>
            <person name="Forster S."/>
            <person name="Putonti C."/>
            <person name="Lawley T."/>
            <person name="Wolfe A.J."/>
        </authorList>
    </citation>
    <scope>NUCLEOTIDE SEQUENCE [LARGE SCALE GENOMIC DNA]</scope>
    <source>
        <strain evidence="4 5">UMB0249</strain>
    </source>
</reference>
<evidence type="ECO:0000313" key="5">
    <source>
        <dbReference type="Proteomes" id="UP000235733"/>
    </source>
</evidence>
<protein>
    <submittedName>
        <fullName evidence="4">Dolichyl-phosphate mannose synthase</fullName>
    </submittedName>
</protein>
<sequence>MKVHYVMPMAGRGSRFNKEGFDLPKPLLEIYGMPFFYWATKSISKFIELSSVNFVVLQDHIENFSIDKVIKSFFPEAKIVALPKVTEGAVITSMKGIEEINDDFPIIFNDCDHLFKSEKFNNFCNLNFDSTIDGILLTFEANEPKYSFVEKDNNGNIIRTVEKKVVSDEAICGCYYFKNKEVFLKAAEKYLINCNYNEYFMSGVYNVMLQDNWSVKSIKTDFHVPFGVPEEYIIAKKSEKYKELL</sequence>
<dbReference type="GO" id="GO:0016779">
    <property type="term" value="F:nucleotidyltransferase activity"/>
    <property type="evidence" value="ECO:0007669"/>
    <property type="project" value="UniProtKB-KW"/>
</dbReference>
<dbReference type="Proteomes" id="UP000235733">
    <property type="component" value="Unassembled WGS sequence"/>
</dbReference>
<dbReference type="RefSeq" id="WP_158392979.1">
    <property type="nucleotide sequence ID" value="NZ_PNHC01000006.1"/>
</dbReference>
<dbReference type="InterPro" id="IPR050065">
    <property type="entry name" value="GlmU-like"/>
</dbReference>
<dbReference type="AlphaFoldDB" id="A0A2N6THA9"/>
<dbReference type="Gene3D" id="3.90.550.10">
    <property type="entry name" value="Spore Coat Polysaccharide Biosynthesis Protein SpsA, Chain A"/>
    <property type="match status" value="1"/>
</dbReference>
<name>A0A2N6THA9_FUSNU</name>
<evidence type="ECO:0000256" key="1">
    <source>
        <dbReference type="ARBA" id="ARBA00022679"/>
    </source>
</evidence>
<feature type="domain" description="Nucleotidyl transferase" evidence="3">
    <location>
        <begin position="10"/>
        <end position="212"/>
    </location>
</feature>
<organism evidence="4 5">
    <name type="scientific">Fusobacterium nucleatum</name>
    <dbReference type="NCBI Taxonomy" id="851"/>
    <lineage>
        <taxon>Bacteria</taxon>
        <taxon>Fusobacteriati</taxon>
        <taxon>Fusobacteriota</taxon>
        <taxon>Fusobacteriia</taxon>
        <taxon>Fusobacteriales</taxon>
        <taxon>Fusobacteriaceae</taxon>
        <taxon>Fusobacterium</taxon>
    </lineage>
</organism>
<keyword evidence="1" id="KW-0808">Transferase</keyword>
<evidence type="ECO:0000313" key="4">
    <source>
        <dbReference type="EMBL" id="PMC68693.1"/>
    </source>
</evidence>
<proteinExistence type="predicted"/>
<dbReference type="InterPro" id="IPR005835">
    <property type="entry name" value="NTP_transferase_dom"/>
</dbReference>
<dbReference type="PANTHER" id="PTHR43584">
    <property type="entry name" value="NUCLEOTIDYL TRANSFERASE"/>
    <property type="match status" value="1"/>
</dbReference>
<dbReference type="PIRSF" id="PIRSF028162">
    <property type="entry name" value="BcbE_prd"/>
    <property type="match status" value="1"/>
</dbReference>
<dbReference type="Pfam" id="PF00483">
    <property type="entry name" value="NTP_transferase"/>
    <property type="match status" value="1"/>
</dbReference>
<dbReference type="SUPFAM" id="SSF53448">
    <property type="entry name" value="Nucleotide-diphospho-sugar transferases"/>
    <property type="match status" value="1"/>
</dbReference>
<keyword evidence="2" id="KW-0548">Nucleotidyltransferase</keyword>
<accession>A0A2N6THA9</accession>
<dbReference type="InterPro" id="IPR016873">
    <property type="entry name" value="Caps_polysacc_synth_BcbE_prd"/>
</dbReference>
<dbReference type="EMBL" id="PNHC01000006">
    <property type="protein sequence ID" value="PMC68693.1"/>
    <property type="molecule type" value="Genomic_DNA"/>
</dbReference>
<dbReference type="PANTHER" id="PTHR43584:SF8">
    <property type="entry name" value="N-ACETYLMURAMATE ALPHA-1-PHOSPHATE URIDYLYLTRANSFERASE"/>
    <property type="match status" value="1"/>
</dbReference>
<gene>
    <name evidence="4" type="ORF">CJ209_08300</name>
</gene>
<comment type="caution">
    <text evidence="4">The sequence shown here is derived from an EMBL/GenBank/DDBJ whole genome shotgun (WGS) entry which is preliminary data.</text>
</comment>
<evidence type="ECO:0000259" key="3">
    <source>
        <dbReference type="Pfam" id="PF00483"/>
    </source>
</evidence>